<accession>A0A7S3XUJ3</accession>
<dbReference type="GO" id="GO:0005524">
    <property type="term" value="F:ATP binding"/>
    <property type="evidence" value="ECO:0007669"/>
    <property type="project" value="UniProtKB-KW"/>
</dbReference>
<keyword evidence="1" id="KW-0547">Nucleotide-binding</keyword>
<gene>
    <name evidence="5" type="ORF">HAKA00212_LOCUS11382</name>
</gene>
<organism evidence="5">
    <name type="scientific">Heterosigma akashiwo</name>
    <name type="common">Chromophytic alga</name>
    <name type="synonym">Heterosigma carterae</name>
    <dbReference type="NCBI Taxonomy" id="2829"/>
    <lineage>
        <taxon>Eukaryota</taxon>
        <taxon>Sar</taxon>
        <taxon>Stramenopiles</taxon>
        <taxon>Ochrophyta</taxon>
        <taxon>Raphidophyceae</taxon>
        <taxon>Chattonellales</taxon>
        <taxon>Chattonellaceae</taxon>
        <taxon>Heterosigma</taxon>
    </lineage>
</organism>
<dbReference type="InterPro" id="IPR049163">
    <property type="entry name" value="Pif1-like_2B_dom"/>
</dbReference>
<dbReference type="InterPro" id="IPR025476">
    <property type="entry name" value="Helitron_helicase-like"/>
</dbReference>
<feature type="domain" description="Helitron helicase-like" evidence="3">
    <location>
        <begin position="1"/>
        <end position="86"/>
    </location>
</feature>
<feature type="domain" description="DNA helicase Pif1-like 2B" evidence="4">
    <location>
        <begin position="864"/>
        <end position="908"/>
    </location>
</feature>
<sequence length="1038" mass="116860">MTTFACKGDPTYFITLTCNPNWPELQQFLNGRPYTDRPDIVERIFQQKRDLFLEAILTYEVLGKVVAYCWTEEWQKRFLPHIHLLLALAEAFRPRTPEEIDRVITCELADKETHPRLFELQATCMMHSCGTPEKPLACSASGTCKYGYPHNFSNSTHLNKGGYPKYKRRDQGRSFTGARGREFTNRDLLPTNPWLILFVAAHVFVELCSGFNSIKYVKKYINKGPDLASLGLQEEEKEGSSRNEIKQFISTRYICSPEAFNRLSEFATHGLSHQVKVLKIHLPGKQTVHFQAGNESEALAKAESHRTELEAFFLLCSERRTTQESGGEVVPSEPLRYPQVVQHFTFDKNDDGGRWKRRARQPSKPVLARINPVSIRTGGDLFYLRLLLLHVQEPTSFVDLLTYDSSLHSTFQDACIALGILQSDTIWDATMNEASQVASPSSLRSLFAIMCCHNQLSDSKKLFDSYCEKMTEDFVHQGHPSDQARNLALLDIEEDVLDMDFTMEKIGLHVPVHVDPSEVELNHQWGQTRQAMACTFSGQFKMENLRPQQHAIADRVLGLAQQVKDGERSTPKIVYVKGKGGTGKTVLMNTVIWEAMQRTTEPLNVASCAFSGIASTLLIGGTTLLHKTFRLPLEEGQPPRVAPNSKQGQFLRSVHLFLFDEASMIPLWMWNAINDLLKDICKNYPEEELAPFGGKAVMLTGDFSQILPIIQHGSRAQVVANCITQWPEWNSVVVAPDMEVLTENLRAHPGAIEFVNFLEDLGSGKLAGQVDPNNPDLVALPSECCVAKGKVVDFVFQGLTAQNVEQYSACCILTPWNQVAEQINMQVLQRLDSPKKTFYSADRAELSGTDDEGSDPDLLYPSEILNAQLPSGFPPHELTLKENAIVILLRTLSLGKKMCNGRRMRVIRMTENAIQLQHIGDLRFLPPVWVPRIIFISKPMPFILRRTQFPVKLAFCLSIDKSQGSTFEKVGIVLPRPVFAHGQLYVGFSRGKSFDSVRVEILHDAQGLPVSDDEKPDSNTKIAVVTKNVVYEEVFQNL</sequence>
<dbReference type="InterPro" id="IPR027417">
    <property type="entry name" value="P-loop_NTPase"/>
</dbReference>
<dbReference type="EMBL" id="HBIU01024563">
    <property type="protein sequence ID" value="CAE0632672.1"/>
    <property type="molecule type" value="Transcribed_RNA"/>
</dbReference>
<keyword evidence="1" id="KW-0067">ATP-binding</keyword>
<comment type="cofactor">
    <cofactor evidence="1">
        <name>Mg(2+)</name>
        <dbReference type="ChEBI" id="CHEBI:18420"/>
    </cofactor>
</comment>
<feature type="domain" description="DNA helicase Pif1-like DEAD-box helicase" evidence="2">
    <location>
        <begin position="567"/>
        <end position="767"/>
    </location>
</feature>
<evidence type="ECO:0000259" key="2">
    <source>
        <dbReference type="Pfam" id="PF05970"/>
    </source>
</evidence>
<evidence type="ECO:0000259" key="4">
    <source>
        <dbReference type="Pfam" id="PF21530"/>
    </source>
</evidence>
<dbReference type="GO" id="GO:0016787">
    <property type="term" value="F:hydrolase activity"/>
    <property type="evidence" value="ECO:0007669"/>
    <property type="project" value="UniProtKB-KW"/>
</dbReference>
<dbReference type="GO" id="GO:0000723">
    <property type="term" value="P:telomere maintenance"/>
    <property type="evidence" value="ECO:0007669"/>
    <property type="project" value="InterPro"/>
</dbReference>
<keyword evidence="1" id="KW-0227">DNA damage</keyword>
<dbReference type="PANTHER" id="PTHR10492:SF57">
    <property type="entry name" value="ATP-DEPENDENT DNA HELICASE"/>
    <property type="match status" value="1"/>
</dbReference>
<evidence type="ECO:0000256" key="1">
    <source>
        <dbReference type="RuleBase" id="RU363044"/>
    </source>
</evidence>
<reference evidence="5" key="1">
    <citation type="submission" date="2021-01" db="EMBL/GenBank/DDBJ databases">
        <authorList>
            <person name="Corre E."/>
            <person name="Pelletier E."/>
            <person name="Niang G."/>
            <person name="Scheremetjew M."/>
            <person name="Finn R."/>
            <person name="Kale V."/>
            <person name="Holt S."/>
            <person name="Cochrane G."/>
            <person name="Meng A."/>
            <person name="Brown T."/>
            <person name="Cohen L."/>
        </authorList>
    </citation>
    <scope>NUCLEOTIDE SEQUENCE</scope>
    <source>
        <strain evidence="5">CCMP3107</strain>
    </source>
</reference>
<dbReference type="Pfam" id="PF14214">
    <property type="entry name" value="Helitron_like_N"/>
    <property type="match status" value="1"/>
</dbReference>
<dbReference type="PANTHER" id="PTHR10492">
    <property type="match status" value="1"/>
</dbReference>
<keyword evidence="1" id="KW-0233">DNA recombination</keyword>
<dbReference type="InterPro" id="IPR010285">
    <property type="entry name" value="DNA_helicase_pif1-like_DEAD"/>
</dbReference>
<comment type="catalytic activity">
    <reaction evidence="1">
        <text>ATP + H2O = ADP + phosphate + H(+)</text>
        <dbReference type="Rhea" id="RHEA:13065"/>
        <dbReference type="ChEBI" id="CHEBI:15377"/>
        <dbReference type="ChEBI" id="CHEBI:15378"/>
        <dbReference type="ChEBI" id="CHEBI:30616"/>
        <dbReference type="ChEBI" id="CHEBI:43474"/>
        <dbReference type="ChEBI" id="CHEBI:456216"/>
        <dbReference type="EC" id="5.6.2.3"/>
    </reaction>
</comment>
<dbReference type="AlphaFoldDB" id="A0A7S3XUJ3"/>
<proteinExistence type="inferred from homology"/>
<keyword evidence="1" id="KW-0378">Hydrolase</keyword>
<dbReference type="Gene3D" id="3.40.50.300">
    <property type="entry name" value="P-loop containing nucleotide triphosphate hydrolases"/>
    <property type="match status" value="1"/>
</dbReference>
<dbReference type="GO" id="GO:0043139">
    <property type="term" value="F:5'-3' DNA helicase activity"/>
    <property type="evidence" value="ECO:0007669"/>
    <property type="project" value="UniProtKB-EC"/>
</dbReference>
<dbReference type="GO" id="GO:0006281">
    <property type="term" value="P:DNA repair"/>
    <property type="evidence" value="ECO:0007669"/>
    <property type="project" value="UniProtKB-KW"/>
</dbReference>
<dbReference type="GO" id="GO:0006310">
    <property type="term" value="P:DNA recombination"/>
    <property type="evidence" value="ECO:0007669"/>
    <property type="project" value="UniProtKB-KW"/>
</dbReference>
<dbReference type="CDD" id="cd18809">
    <property type="entry name" value="SF1_C_RecD"/>
    <property type="match status" value="1"/>
</dbReference>
<keyword evidence="1" id="KW-0347">Helicase</keyword>
<dbReference type="SUPFAM" id="SSF52540">
    <property type="entry name" value="P-loop containing nucleoside triphosphate hydrolases"/>
    <property type="match status" value="2"/>
</dbReference>
<dbReference type="Pfam" id="PF21530">
    <property type="entry name" value="Pif1_2B_dom"/>
    <property type="match status" value="1"/>
</dbReference>
<evidence type="ECO:0000313" key="5">
    <source>
        <dbReference type="EMBL" id="CAE0632672.1"/>
    </source>
</evidence>
<name>A0A7S3XUJ3_HETAK</name>
<comment type="similarity">
    <text evidence="1">Belongs to the helicase family.</text>
</comment>
<dbReference type="EC" id="5.6.2.3" evidence="1"/>
<dbReference type="Pfam" id="PF05970">
    <property type="entry name" value="PIF1"/>
    <property type="match status" value="1"/>
</dbReference>
<keyword evidence="1" id="KW-0234">DNA repair</keyword>
<evidence type="ECO:0000259" key="3">
    <source>
        <dbReference type="Pfam" id="PF14214"/>
    </source>
</evidence>
<protein>
    <recommendedName>
        <fullName evidence="1">ATP-dependent DNA helicase</fullName>
        <ecNumber evidence="1">5.6.2.3</ecNumber>
    </recommendedName>
</protein>